<dbReference type="InterPro" id="IPR043129">
    <property type="entry name" value="ATPase_NBD"/>
</dbReference>
<proteinExistence type="predicted"/>
<comment type="caution">
    <text evidence="1">The sequence shown here is derived from an EMBL/GenBank/DDBJ whole genome shotgun (WGS) entry which is preliminary data.</text>
</comment>
<accession>A0A151ZHK1</accession>
<evidence type="ECO:0000313" key="2">
    <source>
        <dbReference type="Proteomes" id="UP000076078"/>
    </source>
</evidence>
<name>A0A151ZHK1_TIELA</name>
<dbReference type="Gene3D" id="3.90.640.10">
    <property type="entry name" value="Actin, Chain A, domain 4"/>
    <property type="match status" value="1"/>
</dbReference>
<dbReference type="Pfam" id="PF00022">
    <property type="entry name" value="Actin"/>
    <property type="match status" value="1"/>
</dbReference>
<dbReference type="STRING" id="361077.A0A151ZHK1"/>
<dbReference type="EMBL" id="LODT01000028">
    <property type="protein sequence ID" value="KYQ93397.1"/>
    <property type="molecule type" value="Genomic_DNA"/>
</dbReference>
<gene>
    <name evidence="1" type="ORF">DLAC_06080</name>
</gene>
<dbReference type="OrthoDB" id="69177at2759"/>
<sequence>MEKNLPLTVLNQIFYYSDYSLKSISSIACVNKYYSEVCQNNIIFKRVYIRRYGERAFEMEKKSRLNIKMVQKKRKDFCRYPPVDEDFKQWYTTVKSIEAFHEIGFFYVDIGSEVVKYFVTKRQGLVHPKLVPTATSVESLTLYHRFQVDKLIEALYSFFVYPKISIDSPMAIAVSPTYFEGKLRDKLETLKKKLPGKFVHFKNSGLIALQLHSLTSGIVVMVGMSSTLIVPFINGVQLKYLEYDMCGAIIRRVAHLGREPTDHVLPESHPQNPINWYRSQKVIENYELRKIHDPSLNDNHEYLAESYFDPHSMRKELSVVYSGYNKETKGKVNLGLVEKVVECLDLNRNNPKASLLQNIVLTGGITAIEGFQNRFQNAITQLRPSVKVHYTDTPIFDVINGLYLDSCQTESLHDIYQI</sequence>
<dbReference type="SUPFAM" id="SSF53067">
    <property type="entry name" value="Actin-like ATPase domain"/>
    <property type="match status" value="1"/>
</dbReference>
<dbReference type="Proteomes" id="UP000076078">
    <property type="component" value="Unassembled WGS sequence"/>
</dbReference>
<dbReference type="InterPro" id="IPR004000">
    <property type="entry name" value="Actin"/>
</dbReference>
<dbReference type="SUPFAM" id="SSF81383">
    <property type="entry name" value="F-box domain"/>
    <property type="match status" value="1"/>
</dbReference>
<protein>
    <submittedName>
        <fullName evidence="1">Uncharacterized protein</fullName>
    </submittedName>
</protein>
<dbReference type="Gene3D" id="3.30.420.40">
    <property type="match status" value="1"/>
</dbReference>
<evidence type="ECO:0000313" key="1">
    <source>
        <dbReference type="EMBL" id="KYQ93397.1"/>
    </source>
</evidence>
<organism evidence="1 2">
    <name type="scientific">Tieghemostelium lacteum</name>
    <name type="common">Slime mold</name>
    <name type="synonym">Dictyostelium lacteum</name>
    <dbReference type="NCBI Taxonomy" id="361077"/>
    <lineage>
        <taxon>Eukaryota</taxon>
        <taxon>Amoebozoa</taxon>
        <taxon>Evosea</taxon>
        <taxon>Eumycetozoa</taxon>
        <taxon>Dictyostelia</taxon>
        <taxon>Dictyosteliales</taxon>
        <taxon>Raperosteliaceae</taxon>
        <taxon>Tieghemostelium</taxon>
    </lineage>
</organism>
<keyword evidence="2" id="KW-1185">Reference proteome</keyword>
<dbReference type="AlphaFoldDB" id="A0A151ZHK1"/>
<reference evidence="1 2" key="1">
    <citation type="submission" date="2015-12" db="EMBL/GenBank/DDBJ databases">
        <title>Dictyostelia acquired genes for synthesis and detection of signals that induce cell-type specialization by lateral gene transfer from prokaryotes.</title>
        <authorList>
            <person name="Gloeckner G."/>
            <person name="Schaap P."/>
        </authorList>
    </citation>
    <scope>NUCLEOTIDE SEQUENCE [LARGE SCALE GENOMIC DNA]</scope>
    <source>
        <strain evidence="1 2">TK</strain>
    </source>
</reference>
<dbReference type="InterPro" id="IPR036047">
    <property type="entry name" value="F-box-like_dom_sf"/>
</dbReference>
<dbReference type="InParanoid" id="A0A151ZHK1"/>